<sequence length="93" mass="10321">MLSELFAAIRTGGLVEFVPPSLVNFVSKLPSTRQTVIVTKLLEFIDDTIPAPCWKPSELLHRRLQLRSHHAAVARYELRRQAGHSAGEDSAGD</sequence>
<name>A0AAQ4EIZ0_AMBAM</name>
<dbReference type="Proteomes" id="UP001321473">
    <property type="component" value="Unassembled WGS sequence"/>
</dbReference>
<protein>
    <submittedName>
        <fullName evidence="1">Uncharacterized protein</fullName>
    </submittedName>
</protein>
<proteinExistence type="predicted"/>
<organism evidence="1 2">
    <name type="scientific">Amblyomma americanum</name>
    <name type="common">Lone star tick</name>
    <dbReference type="NCBI Taxonomy" id="6943"/>
    <lineage>
        <taxon>Eukaryota</taxon>
        <taxon>Metazoa</taxon>
        <taxon>Ecdysozoa</taxon>
        <taxon>Arthropoda</taxon>
        <taxon>Chelicerata</taxon>
        <taxon>Arachnida</taxon>
        <taxon>Acari</taxon>
        <taxon>Parasitiformes</taxon>
        <taxon>Ixodida</taxon>
        <taxon>Ixodoidea</taxon>
        <taxon>Ixodidae</taxon>
        <taxon>Amblyomminae</taxon>
        <taxon>Amblyomma</taxon>
    </lineage>
</organism>
<dbReference type="AlphaFoldDB" id="A0AAQ4EIZ0"/>
<accession>A0AAQ4EIZ0</accession>
<keyword evidence="2" id="KW-1185">Reference proteome</keyword>
<gene>
    <name evidence="1" type="ORF">V5799_010823</name>
</gene>
<reference evidence="1 2" key="1">
    <citation type="journal article" date="2023" name="Arcadia Sci">
        <title>De novo assembly of a long-read Amblyomma americanum tick genome.</title>
        <authorList>
            <person name="Chou S."/>
            <person name="Poskanzer K.E."/>
            <person name="Rollins M."/>
            <person name="Thuy-Boun P.S."/>
        </authorList>
    </citation>
    <scope>NUCLEOTIDE SEQUENCE [LARGE SCALE GENOMIC DNA]</scope>
    <source>
        <strain evidence="1">F_SG_1</strain>
        <tissue evidence="1">Salivary glands</tissue>
    </source>
</reference>
<comment type="caution">
    <text evidence="1">The sequence shown here is derived from an EMBL/GenBank/DDBJ whole genome shotgun (WGS) entry which is preliminary data.</text>
</comment>
<evidence type="ECO:0000313" key="1">
    <source>
        <dbReference type="EMBL" id="KAK8774644.1"/>
    </source>
</evidence>
<dbReference type="EMBL" id="JARKHS020015199">
    <property type="protein sequence ID" value="KAK8774644.1"/>
    <property type="molecule type" value="Genomic_DNA"/>
</dbReference>
<evidence type="ECO:0000313" key="2">
    <source>
        <dbReference type="Proteomes" id="UP001321473"/>
    </source>
</evidence>